<keyword evidence="1" id="KW-0472">Membrane</keyword>
<keyword evidence="1" id="KW-0812">Transmembrane</keyword>
<accession>A0A3G9IS34</accession>
<feature type="transmembrane region" description="Helical" evidence="1">
    <location>
        <begin position="173"/>
        <end position="197"/>
    </location>
</feature>
<name>A0A3G9IS34_9ACTN</name>
<dbReference type="InterPro" id="IPR018750">
    <property type="entry name" value="DUF2306_membrane"/>
</dbReference>
<feature type="transmembrane region" description="Helical" evidence="1">
    <location>
        <begin position="139"/>
        <end position="161"/>
    </location>
</feature>
<dbReference type="Proteomes" id="UP000271573">
    <property type="component" value="Chromosome"/>
</dbReference>
<protein>
    <recommendedName>
        <fullName evidence="4">DUF2306 domain-containing protein</fullName>
    </recommendedName>
</protein>
<dbReference type="Pfam" id="PF10067">
    <property type="entry name" value="DUF2306"/>
    <property type="match status" value="1"/>
</dbReference>
<dbReference type="EMBL" id="AP019307">
    <property type="protein sequence ID" value="BBH16431.1"/>
    <property type="molecule type" value="Genomic_DNA"/>
</dbReference>
<feature type="transmembrane region" description="Helical" evidence="1">
    <location>
        <begin position="71"/>
        <end position="93"/>
    </location>
</feature>
<proteinExistence type="predicted"/>
<feature type="transmembrane region" description="Helical" evidence="1">
    <location>
        <begin position="241"/>
        <end position="264"/>
    </location>
</feature>
<feature type="transmembrane region" description="Helical" evidence="1">
    <location>
        <begin position="336"/>
        <end position="357"/>
    </location>
</feature>
<evidence type="ECO:0008006" key="4">
    <source>
        <dbReference type="Google" id="ProtNLM"/>
    </source>
</evidence>
<dbReference type="RefSeq" id="WP_125566829.1">
    <property type="nucleotide sequence ID" value="NZ_AP019307.1"/>
</dbReference>
<feature type="transmembrane region" description="Helical" evidence="1">
    <location>
        <begin position="209"/>
        <end position="229"/>
    </location>
</feature>
<feature type="transmembrane region" description="Helical" evidence="1">
    <location>
        <begin position="105"/>
        <end position="127"/>
    </location>
</feature>
<evidence type="ECO:0000256" key="1">
    <source>
        <dbReference type="SAM" id="Phobius"/>
    </source>
</evidence>
<dbReference type="AlphaFoldDB" id="A0A3G9IS34"/>
<feature type="transmembrane region" description="Helical" evidence="1">
    <location>
        <begin position="276"/>
        <end position="294"/>
    </location>
</feature>
<organism evidence="2 3">
    <name type="scientific">Nocardioides baekrokdamisoli</name>
    <dbReference type="NCBI Taxonomy" id="1804624"/>
    <lineage>
        <taxon>Bacteria</taxon>
        <taxon>Bacillati</taxon>
        <taxon>Actinomycetota</taxon>
        <taxon>Actinomycetes</taxon>
        <taxon>Propionibacteriales</taxon>
        <taxon>Nocardioidaceae</taxon>
        <taxon>Nocardioides</taxon>
    </lineage>
</organism>
<sequence length="381" mass="40686">MAGSRFAKIAWLLVAAWVVLYAPMAFEYMSRFLFHGPALWDHVYSGVVGDRQALGLGSIHDVQSPRYQQNLAVMVMHTTVSATAILLAVFQLSARSRRRIVIHRWLGRVQVVCVIVGMLAAMVFLVSVRPSGTFDGAAFNIQLFGLALGTLLGTLLGWVAIRRQQMATHRILMTYAFALLCTAPFLRLGYLVFGLVWPHSTQEVSNLAGAGIEAFLAPTAAVLAARYVAPPRSAVHPVRHLAPAMVNASWVAGIGGAVLLGWLYAAHFSGADRVTVCWAVTALVALTTSARAAGTASSEPARHDWITYRTSVLLGIPLTVVLWGVFGVAFGAVPGFYGALLTGPAISISLGLLLIAASRWRRASQPTDEAMSGVGTALSHG</sequence>
<keyword evidence="3" id="KW-1185">Reference proteome</keyword>
<evidence type="ECO:0000313" key="3">
    <source>
        <dbReference type="Proteomes" id="UP000271573"/>
    </source>
</evidence>
<dbReference type="KEGG" id="nbe:Back2_07180"/>
<dbReference type="OrthoDB" id="3773661at2"/>
<evidence type="ECO:0000313" key="2">
    <source>
        <dbReference type="EMBL" id="BBH16431.1"/>
    </source>
</evidence>
<gene>
    <name evidence="2" type="ORF">Back2_07180</name>
</gene>
<reference evidence="2 3" key="1">
    <citation type="submission" date="2018-11" db="EMBL/GenBank/DDBJ databases">
        <title>Complete genome sequence of Nocardioides baekrokdamisoli strain KCTC 39748.</title>
        <authorList>
            <person name="Kang S.W."/>
            <person name="Lee K.C."/>
            <person name="Kim K.K."/>
            <person name="Kim J.S."/>
            <person name="Kim D.S."/>
            <person name="Ko S.H."/>
            <person name="Yang S.H."/>
            <person name="Shin Y.K."/>
            <person name="Lee J.S."/>
        </authorList>
    </citation>
    <scope>NUCLEOTIDE SEQUENCE [LARGE SCALE GENOMIC DNA]</scope>
    <source>
        <strain evidence="2 3">KCTC 39748</strain>
    </source>
</reference>
<keyword evidence="1" id="KW-1133">Transmembrane helix</keyword>
<feature type="transmembrane region" description="Helical" evidence="1">
    <location>
        <begin position="306"/>
        <end position="330"/>
    </location>
</feature>